<gene>
    <name evidence="9" type="ORF">EUX98_g7905</name>
</gene>
<evidence type="ECO:0000259" key="8">
    <source>
        <dbReference type="Pfam" id="PF21365"/>
    </source>
</evidence>
<dbReference type="Gene3D" id="2.60.40.1180">
    <property type="entry name" value="Golgi alpha-mannosidase II"/>
    <property type="match status" value="2"/>
</dbReference>
<dbReference type="Proteomes" id="UP000308730">
    <property type="component" value="Unassembled WGS sequence"/>
</dbReference>
<dbReference type="SUPFAM" id="SSF51011">
    <property type="entry name" value="Glycosyl hydrolase domain"/>
    <property type="match status" value="1"/>
</dbReference>
<dbReference type="OrthoDB" id="5839090at2759"/>
<dbReference type="PROSITE" id="PS00129">
    <property type="entry name" value="GLYCOSYL_HYDROL_F31_1"/>
    <property type="match status" value="1"/>
</dbReference>
<accession>A0A4S4MCP9</accession>
<feature type="domain" description="Glycoside hydrolase family 31 TIM barrel" evidence="7">
    <location>
        <begin position="347"/>
        <end position="767"/>
    </location>
</feature>
<proteinExistence type="inferred from homology"/>
<protein>
    <submittedName>
        <fullName evidence="9">Uncharacterized protein</fullName>
    </submittedName>
</protein>
<dbReference type="PANTHER" id="PTHR22762">
    <property type="entry name" value="ALPHA-GLUCOSIDASE"/>
    <property type="match status" value="1"/>
</dbReference>
<dbReference type="EMBL" id="SGPM01000370">
    <property type="protein sequence ID" value="THH23276.1"/>
    <property type="molecule type" value="Genomic_DNA"/>
</dbReference>
<keyword evidence="3 6" id="KW-0378">Hydrolase</keyword>
<evidence type="ECO:0000256" key="3">
    <source>
        <dbReference type="ARBA" id="ARBA00022801"/>
    </source>
</evidence>
<evidence type="ECO:0000256" key="1">
    <source>
        <dbReference type="ARBA" id="ARBA00007806"/>
    </source>
</evidence>
<evidence type="ECO:0000256" key="6">
    <source>
        <dbReference type="RuleBase" id="RU361185"/>
    </source>
</evidence>
<dbReference type="GO" id="GO:0004553">
    <property type="term" value="F:hydrolase activity, hydrolyzing O-glycosyl compounds"/>
    <property type="evidence" value="ECO:0007669"/>
    <property type="project" value="InterPro"/>
</dbReference>
<evidence type="ECO:0000313" key="9">
    <source>
        <dbReference type="EMBL" id="THH23276.1"/>
    </source>
</evidence>
<sequence length="990" mass="108374">MLSLSALKSRMAADAHYKALPGRGILGHDTPPPKSKLPRRRFIMAAILFAALLLSSANNLGAVSRNPSQPQGNTESLKESKGGLSAQLTLAGPACNAFGTDIANLTLEVTYDSDTRLHVNIFDTENSQFTIPPSVVTLSEAPDGVHQNSSDLVFNYDPSPFAFWITRRSEPDAQPLFDTRITSLPATPIPPVIPTDNSTTLDSFPLVFEDQYLQLTSALPLSANVYGLGEVVASSGFRRDVGTDGGVGTIQTMWARDIADPIDQNIYGSHPVYMEHRFNGNTNKSQTHGVFLFSAAGSDTLLFTPSSSNVSLIEYRMVGGTLDFYFFSGPSPQRVIEQYGELVGLPTWQPAFGFGFHLCRWGYSNISETKEQVTKMREANIPLEVMWNDIDLYHAVRDFTTDPVSFPIQDVKAFIDELHENHQHYIPIVDAAVAKQINATDIYDPYTRGVELDMFIKNPDGSEYVGQVWPGYTVFPDWFSENAQTYWTEALTNWSRSGVNFSGIWLDMNEVSSFCEGSCGTGADLSNTAVPFLLPGAPGNAVTDYPEGYNATISGPSGNLTVNGTSTFGAGSAAKLLSKRGLGAGDQSDVQINSPPYAIHNGFGDLSVHAVATNATHADGAVELDVHNLWGLMEEKATHQALLQIQPKKRPFLISRSTFASSGKWTGHWLGDNFSKWQYMYFNIQGVLQFQLFQIPFVGADTCGFNDNTDEELCNRWMQLSAFMPFYRNHNVRGAISQEPYRWDSVANASRTAINVRYSLLPYWYSLFANSSMFGTPPVRALFYEFPDEPELFAVDRQYLIGRDILVTPVLTPNVSTVDGIFPGRGSVAWRDWYTHDVVNATSGGNTTLSAPLGHINVHVRDGSAILLHAAPAYTVAETRDGPFSLLVSLGPDGTAFGSAYLDDGETLPPTPNKTLTFNVAKGRLHITSLGTFDIGQKLESLTVLGAEKPQVVHVQGQSLQGWSYVAAQQKLLLDNVGLDLNGAVTVTWE</sequence>
<organism evidence="9 10">
    <name type="scientific">Antrodiella citrinella</name>
    <dbReference type="NCBI Taxonomy" id="2447956"/>
    <lineage>
        <taxon>Eukaryota</taxon>
        <taxon>Fungi</taxon>
        <taxon>Dikarya</taxon>
        <taxon>Basidiomycota</taxon>
        <taxon>Agaricomycotina</taxon>
        <taxon>Agaricomycetes</taxon>
        <taxon>Polyporales</taxon>
        <taxon>Steccherinaceae</taxon>
        <taxon>Antrodiella</taxon>
    </lineage>
</organism>
<comment type="similarity">
    <text evidence="1 6">Belongs to the glycosyl hydrolase 31 family.</text>
</comment>
<evidence type="ECO:0000256" key="4">
    <source>
        <dbReference type="ARBA" id="ARBA00023180"/>
    </source>
</evidence>
<keyword evidence="5 6" id="KW-0326">Glycosidase</keyword>
<reference evidence="9 10" key="1">
    <citation type="submission" date="2019-02" db="EMBL/GenBank/DDBJ databases">
        <title>Genome sequencing of the rare red list fungi Antrodiella citrinella (Flaviporus citrinellus).</title>
        <authorList>
            <person name="Buettner E."/>
            <person name="Kellner H."/>
        </authorList>
    </citation>
    <scope>NUCLEOTIDE SEQUENCE [LARGE SCALE GENOMIC DNA]</scope>
    <source>
        <strain evidence="9 10">DSM 108506</strain>
    </source>
</reference>
<keyword evidence="4" id="KW-0325">Glycoprotein</keyword>
<evidence type="ECO:0000256" key="5">
    <source>
        <dbReference type="ARBA" id="ARBA00023295"/>
    </source>
</evidence>
<keyword evidence="2" id="KW-0732">Signal</keyword>
<dbReference type="InterPro" id="IPR013780">
    <property type="entry name" value="Glyco_hydro_b"/>
</dbReference>
<name>A0A4S4MCP9_9APHY</name>
<dbReference type="AlphaFoldDB" id="A0A4S4MCP9"/>
<dbReference type="Pfam" id="PF01055">
    <property type="entry name" value="Glyco_hydro_31_2nd"/>
    <property type="match status" value="1"/>
</dbReference>
<dbReference type="InterPro" id="IPR011013">
    <property type="entry name" value="Gal_mutarotase_sf_dom"/>
</dbReference>
<evidence type="ECO:0000256" key="2">
    <source>
        <dbReference type="ARBA" id="ARBA00022729"/>
    </source>
</evidence>
<feature type="domain" description="Glycosyl hydrolase family 31 C-terminal" evidence="8">
    <location>
        <begin position="775"/>
        <end position="866"/>
    </location>
</feature>
<dbReference type="PROSITE" id="PS00707">
    <property type="entry name" value="GLYCOSYL_HYDROL_F31_2"/>
    <property type="match status" value="1"/>
</dbReference>
<dbReference type="GO" id="GO:0030246">
    <property type="term" value="F:carbohydrate binding"/>
    <property type="evidence" value="ECO:0007669"/>
    <property type="project" value="InterPro"/>
</dbReference>
<dbReference type="InterPro" id="IPR048395">
    <property type="entry name" value="Glyco_hydro_31_C"/>
</dbReference>
<dbReference type="CDD" id="cd06602">
    <property type="entry name" value="GH31_MGAM_SI_GAA"/>
    <property type="match status" value="1"/>
</dbReference>
<dbReference type="Gene3D" id="3.20.20.80">
    <property type="entry name" value="Glycosidases"/>
    <property type="match status" value="2"/>
</dbReference>
<dbReference type="InterPro" id="IPR017853">
    <property type="entry name" value="GH"/>
</dbReference>
<comment type="caution">
    <text evidence="9">The sequence shown here is derived from an EMBL/GenBank/DDBJ whole genome shotgun (WGS) entry which is preliminary data.</text>
</comment>
<dbReference type="GO" id="GO:0005975">
    <property type="term" value="P:carbohydrate metabolic process"/>
    <property type="evidence" value="ECO:0007669"/>
    <property type="project" value="InterPro"/>
</dbReference>
<dbReference type="Pfam" id="PF21365">
    <property type="entry name" value="Glyco_hydro_31_3rd"/>
    <property type="match status" value="1"/>
</dbReference>
<keyword evidence="10" id="KW-1185">Reference proteome</keyword>
<evidence type="ECO:0000259" key="7">
    <source>
        <dbReference type="Pfam" id="PF01055"/>
    </source>
</evidence>
<dbReference type="SUPFAM" id="SSF74650">
    <property type="entry name" value="Galactose mutarotase-like"/>
    <property type="match status" value="1"/>
</dbReference>
<dbReference type="PANTHER" id="PTHR22762:SF133">
    <property type="entry name" value="P-TYPE DOMAIN-CONTAINING PROTEIN"/>
    <property type="match status" value="1"/>
</dbReference>
<evidence type="ECO:0000313" key="10">
    <source>
        <dbReference type="Proteomes" id="UP000308730"/>
    </source>
</evidence>
<dbReference type="InterPro" id="IPR030458">
    <property type="entry name" value="Glyco_hydro_31_AS"/>
</dbReference>
<dbReference type="Gene3D" id="2.60.40.1760">
    <property type="entry name" value="glycosyl hydrolase (family 31)"/>
    <property type="match status" value="1"/>
</dbReference>
<dbReference type="SUPFAM" id="SSF51445">
    <property type="entry name" value="(Trans)glycosidases"/>
    <property type="match status" value="1"/>
</dbReference>
<dbReference type="CDD" id="cd14752">
    <property type="entry name" value="GH31_N"/>
    <property type="match status" value="1"/>
</dbReference>
<dbReference type="InterPro" id="IPR030459">
    <property type="entry name" value="Glyco_hydro_31_CS"/>
</dbReference>
<dbReference type="InterPro" id="IPR000322">
    <property type="entry name" value="Glyco_hydro_31_TIM"/>
</dbReference>